<dbReference type="PANTHER" id="PTHR23101:SF25">
    <property type="entry name" value="GTPASE-ACTIVATING PROTEIN AND VPS9 DOMAIN-CONTAINING PROTEIN 1"/>
    <property type="match status" value="1"/>
</dbReference>
<protein>
    <recommendedName>
        <fullName evidence="7">VPS9 domain-containing protein</fullName>
    </recommendedName>
</protein>
<feature type="compositionally biased region" description="Basic and acidic residues" evidence="2">
    <location>
        <begin position="680"/>
        <end position="693"/>
    </location>
</feature>
<reference evidence="6" key="1">
    <citation type="submission" date="2016-05" db="EMBL/GenBank/DDBJ databases">
        <title>Comparative genomics of biotechnologically important yeasts.</title>
        <authorList>
            <consortium name="DOE Joint Genome Institute"/>
            <person name="Riley R."/>
            <person name="Haridas S."/>
            <person name="Wolfe K.H."/>
            <person name="Lopes M.R."/>
            <person name="Hittinger C.T."/>
            <person name="Goker M."/>
            <person name="Salamov A."/>
            <person name="Wisecaver J."/>
            <person name="Long T.M."/>
            <person name="Aerts A.L."/>
            <person name="Barry K."/>
            <person name="Choi C."/>
            <person name="Clum A."/>
            <person name="Coughlan A.Y."/>
            <person name="Deshpande S."/>
            <person name="Douglass A.P."/>
            <person name="Hanson S.J."/>
            <person name="Klenk H.-P."/>
            <person name="Labutti K."/>
            <person name="Lapidus A."/>
            <person name="Lindquist E."/>
            <person name="Lipzen A."/>
            <person name="Meier-Kolthoff J.P."/>
            <person name="Ohm R.A."/>
            <person name="Otillar R.P."/>
            <person name="Pangilinan J."/>
            <person name="Peng Y."/>
            <person name="Rokas A."/>
            <person name="Rosa C.A."/>
            <person name="Scheuner C."/>
            <person name="Sibirny A.A."/>
            <person name="Slot J.C."/>
            <person name="Stielow J.B."/>
            <person name="Sun H."/>
            <person name="Kurtzman C.P."/>
            <person name="Blackwell M."/>
            <person name="Grigoriev I.V."/>
            <person name="Jeffries T.W."/>
        </authorList>
    </citation>
    <scope>NUCLEOTIDE SEQUENCE [LARGE SCALE GENOMIC DNA]</scope>
    <source>
        <strain evidence="6">NRRL Y-1933</strain>
    </source>
</reference>
<evidence type="ECO:0008006" key="7">
    <source>
        <dbReference type="Google" id="ProtNLM"/>
    </source>
</evidence>
<dbReference type="InterPro" id="IPR041804">
    <property type="entry name" value="Vps9_CUE"/>
</dbReference>
<feature type="region of interest" description="Disordered" evidence="2">
    <location>
        <begin position="130"/>
        <end position="149"/>
    </location>
</feature>
<evidence type="ECO:0000313" key="5">
    <source>
        <dbReference type="EMBL" id="ODV65214.1"/>
    </source>
</evidence>
<dbReference type="Gene3D" id="1.10.8.10">
    <property type="entry name" value="DNA helicase RuvA subunit, C-terminal domain"/>
    <property type="match status" value="1"/>
</dbReference>
<dbReference type="GeneID" id="30996423"/>
<dbReference type="SMART" id="SM00167">
    <property type="entry name" value="VPS9"/>
    <property type="match status" value="1"/>
</dbReference>
<evidence type="ECO:0000313" key="6">
    <source>
        <dbReference type="Proteomes" id="UP000095085"/>
    </source>
</evidence>
<dbReference type="PROSITE" id="PS51140">
    <property type="entry name" value="CUE"/>
    <property type="match status" value="1"/>
</dbReference>
<feature type="compositionally biased region" description="Polar residues" evidence="2">
    <location>
        <begin position="281"/>
        <end position="294"/>
    </location>
</feature>
<dbReference type="GO" id="GO:0043130">
    <property type="term" value="F:ubiquitin binding"/>
    <property type="evidence" value="ECO:0007669"/>
    <property type="project" value="InterPro"/>
</dbReference>
<feature type="compositionally biased region" description="Low complexity" evidence="2">
    <location>
        <begin position="665"/>
        <end position="677"/>
    </location>
</feature>
<dbReference type="SUPFAM" id="SSF109993">
    <property type="entry name" value="VPS9 domain"/>
    <property type="match status" value="1"/>
</dbReference>
<dbReference type="EMBL" id="KV454545">
    <property type="protein sequence ID" value="ODV65214.1"/>
    <property type="molecule type" value="Genomic_DNA"/>
</dbReference>
<proteinExistence type="predicted"/>
<dbReference type="AlphaFoldDB" id="A0A1E4RD69"/>
<evidence type="ECO:0000259" key="4">
    <source>
        <dbReference type="PROSITE" id="PS51205"/>
    </source>
</evidence>
<feature type="region of interest" description="Disordered" evidence="2">
    <location>
        <begin position="154"/>
        <end position="212"/>
    </location>
</feature>
<dbReference type="InterPro" id="IPR003123">
    <property type="entry name" value="VPS9"/>
</dbReference>
<feature type="compositionally biased region" description="Basic and acidic residues" evidence="2">
    <location>
        <begin position="154"/>
        <end position="201"/>
    </location>
</feature>
<dbReference type="InterPro" id="IPR045046">
    <property type="entry name" value="Vps9-like"/>
</dbReference>
<evidence type="ECO:0000259" key="3">
    <source>
        <dbReference type="PROSITE" id="PS51140"/>
    </source>
</evidence>
<feature type="domain" description="VPS9" evidence="4">
    <location>
        <begin position="436"/>
        <end position="585"/>
    </location>
</feature>
<feature type="region of interest" description="Disordered" evidence="2">
    <location>
        <begin position="649"/>
        <end position="694"/>
    </location>
</feature>
<feature type="compositionally biased region" description="Low complexity" evidence="2">
    <location>
        <begin position="14"/>
        <end position="34"/>
    </location>
</feature>
<organism evidence="5 6">
    <name type="scientific">Hyphopichia burtonii NRRL Y-1933</name>
    <dbReference type="NCBI Taxonomy" id="984485"/>
    <lineage>
        <taxon>Eukaryota</taxon>
        <taxon>Fungi</taxon>
        <taxon>Dikarya</taxon>
        <taxon>Ascomycota</taxon>
        <taxon>Saccharomycotina</taxon>
        <taxon>Pichiomycetes</taxon>
        <taxon>Debaryomycetaceae</taxon>
        <taxon>Hyphopichia</taxon>
    </lineage>
</organism>
<feature type="compositionally biased region" description="Basic and acidic residues" evidence="2">
    <location>
        <begin position="239"/>
        <end position="258"/>
    </location>
</feature>
<keyword evidence="1" id="KW-0833">Ubl conjugation pathway</keyword>
<dbReference type="Gene3D" id="1.20.1050.80">
    <property type="entry name" value="VPS9 domain"/>
    <property type="match status" value="1"/>
</dbReference>
<dbReference type="InterPro" id="IPR009060">
    <property type="entry name" value="UBA-like_sf"/>
</dbReference>
<evidence type="ECO:0000256" key="2">
    <source>
        <dbReference type="SAM" id="MobiDB-lite"/>
    </source>
</evidence>
<gene>
    <name evidence="5" type="ORF">HYPBUDRAFT_154053</name>
</gene>
<feature type="domain" description="CUE" evidence="3">
    <location>
        <begin position="690"/>
        <end position="733"/>
    </location>
</feature>
<dbReference type="GO" id="GO:0016192">
    <property type="term" value="P:vesicle-mediated transport"/>
    <property type="evidence" value="ECO:0007669"/>
    <property type="project" value="InterPro"/>
</dbReference>
<sequence length="735" mass="83117">MSFNSHLAFNIKKATPTTSTTNTNTTSLSAAPSNERAHSKSNNGDGGASKNQIGADIGTSSPKLPMPHLASKSTPTTSEPNTPKFNSVGKSTTLSNTIPAVALDEGSNMKTKKDSIGKDLIGLFDKFDIDNNKSANKSEPEESDDPVTEKYKEFAKQAKKEDPKEDYTFASKEKKASETNEFKESNDDQVTEKVVESEISEKPTPSSMTIQPYIIPNTNMAATSKIENTGLSSPIKSLSSEHESEFDEKKEEKDKSLDDITGNEEEQSAPVEEYELKTANDKTNLSQSPDSEPTSIPIRPPRHRNNSIRETQVHVNPEEQYLQSHKPFDFQNFLNHLKKKSADPIVRYIRSFLISFTRQSFQFTYEQKIKIINDFKFFISEKFQEYEPFASLDYIDIENSREGIEKLIMNRLYEICFPPELANQSVNLCETSLSDIQSDVSFSQQIEKFSWVDGNHLDVDLDELTKFKLGNKKADLSFMDYAITELNKIDKYRAPRDKIICILNSCKIIFSFLKANSKETNADAFMPLLILIIIKSRTPNIISNIHYIESYRGEEWLNHGETSYYLSSLQGAVGFIQSISFDKLTISKEAYDAHIEAWEAQKKTFEISQPTKLVQPQPHHLIENNGPQHSLSPSNVLFTSAEMFTKSLSNFLSPSPQNESPLADQQRGQQEQQEQTQNSIREEEERIKRESDKTYSQLKEMFPALDKSILKDVVSMNKGALEESLDSCLQLVNEI</sequence>
<accession>A0A1E4RD69</accession>
<feature type="compositionally biased region" description="Polar residues" evidence="2">
    <location>
        <begin position="203"/>
        <end position="212"/>
    </location>
</feature>
<feature type="region of interest" description="Disordered" evidence="2">
    <location>
        <begin position="231"/>
        <end position="308"/>
    </location>
</feature>
<dbReference type="InterPro" id="IPR037191">
    <property type="entry name" value="VPS9_dom_sf"/>
</dbReference>
<evidence type="ECO:0000256" key="1">
    <source>
        <dbReference type="ARBA" id="ARBA00022786"/>
    </source>
</evidence>
<keyword evidence="6" id="KW-1185">Reference proteome</keyword>
<dbReference type="OrthoDB" id="300289at2759"/>
<dbReference type="InterPro" id="IPR041545">
    <property type="entry name" value="DUF5601"/>
</dbReference>
<dbReference type="RefSeq" id="XP_020074281.1">
    <property type="nucleotide sequence ID" value="XM_020221874.1"/>
</dbReference>
<feature type="compositionally biased region" description="Polar residues" evidence="2">
    <location>
        <begin position="649"/>
        <end position="660"/>
    </location>
</feature>
<name>A0A1E4RD69_9ASCO</name>
<dbReference type="Pfam" id="PF02845">
    <property type="entry name" value="CUE"/>
    <property type="match status" value="1"/>
</dbReference>
<dbReference type="InterPro" id="IPR003892">
    <property type="entry name" value="CUE"/>
</dbReference>
<dbReference type="GO" id="GO:0031267">
    <property type="term" value="F:small GTPase binding"/>
    <property type="evidence" value="ECO:0007669"/>
    <property type="project" value="TreeGrafter"/>
</dbReference>
<feature type="compositionally biased region" description="Basic and acidic residues" evidence="2">
    <location>
        <begin position="130"/>
        <end position="140"/>
    </location>
</feature>
<dbReference type="Pfam" id="PF18151">
    <property type="entry name" value="DUF5601"/>
    <property type="match status" value="1"/>
</dbReference>
<dbReference type="GO" id="GO:0005829">
    <property type="term" value="C:cytosol"/>
    <property type="evidence" value="ECO:0007669"/>
    <property type="project" value="TreeGrafter"/>
</dbReference>
<dbReference type="Pfam" id="PF02204">
    <property type="entry name" value="VPS9"/>
    <property type="match status" value="1"/>
</dbReference>
<dbReference type="Gene3D" id="1.10.246.120">
    <property type="match status" value="1"/>
</dbReference>
<feature type="region of interest" description="Disordered" evidence="2">
    <location>
        <begin position="1"/>
        <end position="92"/>
    </location>
</feature>
<feature type="compositionally biased region" description="Polar residues" evidence="2">
    <location>
        <begin position="71"/>
        <end position="92"/>
    </location>
</feature>
<dbReference type="PROSITE" id="PS51205">
    <property type="entry name" value="VPS9"/>
    <property type="match status" value="1"/>
</dbReference>
<dbReference type="STRING" id="984485.A0A1E4RD69"/>
<dbReference type="GO" id="GO:0005085">
    <property type="term" value="F:guanyl-nucleotide exchange factor activity"/>
    <property type="evidence" value="ECO:0007669"/>
    <property type="project" value="InterPro"/>
</dbReference>
<dbReference type="SUPFAM" id="SSF46934">
    <property type="entry name" value="UBA-like"/>
    <property type="match status" value="1"/>
</dbReference>
<dbReference type="CDD" id="cd14369">
    <property type="entry name" value="CUE_VPS9_like"/>
    <property type="match status" value="1"/>
</dbReference>
<dbReference type="GO" id="GO:0030139">
    <property type="term" value="C:endocytic vesicle"/>
    <property type="evidence" value="ECO:0007669"/>
    <property type="project" value="TreeGrafter"/>
</dbReference>
<dbReference type="PANTHER" id="PTHR23101">
    <property type="entry name" value="RAB GDP/GTP EXCHANGE FACTOR"/>
    <property type="match status" value="1"/>
</dbReference>
<dbReference type="Proteomes" id="UP000095085">
    <property type="component" value="Unassembled WGS sequence"/>
</dbReference>